<evidence type="ECO:0000313" key="1">
    <source>
        <dbReference type="EMBL" id="MBB3089890.1"/>
    </source>
</evidence>
<dbReference type="RefSeq" id="WP_183546051.1">
    <property type="nucleotide sequence ID" value="NZ_BMQT01000009.1"/>
</dbReference>
<evidence type="ECO:0000313" key="2">
    <source>
        <dbReference type="Proteomes" id="UP000577707"/>
    </source>
</evidence>
<protein>
    <submittedName>
        <fullName evidence="1">Uncharacterized protein</fullName>
    </submittedName>
</protein>
<dbReference type="Proteomes" id="UP000577707">
    <property type="component" value="Unassembled WGS sequence"/>
</dbReference>
<keyword evidence="2" id="KW-1185">Reference proteome</keyword>
<dbReference type="AlphaFoldDB" id="A0A7W5F953"/>
<dbReference type="EMBL" id="JACHXG010000005">
    <property type="protein sequence ID" value="MBB3089890.1"/>
    <property type="molecule type" value="Genomic_DNA"/>
</dbReference>
<proteinExistence type="predicted"/>
<reference evidence="1 2" key="1">
    <citation type="submission" date="2020-08" db="EMBL/GenBank/DDBJ databases">
        <title>Genomic Encyclopedia of Type Strains, Phase III (KMG-III): the genomes of soil and plant-associated and newly described type strains.</title>
        <authorList>
            <person name="Whitman W."/>
        </authorList>
    </citation>
    <scope>NUCLEOTIDE SEQUENCE [LARGE SCALE GENOMIC DNA]</scope>
    <source>
        <strain evidence="1 2">CECT 3302</strain>
    </source>
</reference>
<accession>A0A7W5F953</accession>
<comment type="caution">
    <text evidence="1">The sequence shown here is derived from an EMBL/GenBank/DDBJ whole genome shotgun (WGS) entry which is preliminary data.</text>
</comment>
<sequence length="420" mass="45699">MADHGKYVDDLIETVPWSRLTHAYDVALDAPTRLRTLASSVEAGTSEGVDDLEDWLLWSVVHQGTPYSATAPVLWIARRILGDGSTHPALGWCLPAVAESATALRWMQEYAASHPDETPDPQRSTAGQPPWATYLPLERELTSKQGDRLDDDYFLAAPADDVTLTACVIDWEQTVAECVRDRRFLDEAINAASAMVRLAPSPPLVHALRSLVNGPEDSGRRAAAAFALASAGSATGDAEALMDHDDRAIRMSAALGCPDHPRALETLVSAAADRTWVLETFPHGFAGPDPWLAPALLAAVLDRVPVDAADDRLVDGLEQQLATLPYGPFGATYEWGRILAWIFPDRWQQTAYRDVPSSGDLSNTQRRLLGALARNDDPWERGAGNASLVLGQVGLPHNRAVVTELAGVEVPRRGSWWRRS</sequence>
<name>A0A7W5F953_9ACTN</name>
<gene>
    <name evidence="1" type="ORF">FHS12_002839</name>
</gene>
<organism evidence="1 2">
    <name type="scientific">Nocardioides albus</name>
    <dbReference type="NCBI Taxonomy" id="1841"/>
    <lineage>
        <taxon>Bacteria</taxon>
        <taxon>Bacillati</taxon>
        <taxon>Actinomycetota</taxon>
        <taxon>Actinomycetes</taxon>
        <taxon>Propionibacteriales</taxon>
        <taxon>Nocardioidaceae</taxon>
        <taxon>Nocardioides</taxon>
    </lineage>
</organism>